<proteinExistence type="predicted"/>
<comment type="caution">
    <text evidence="2">The sequence shown here is derived from an EMBL/GenBank/DDBJ whole genome shotgun (WGS) entry which is preliminary data.</text>
</comment>
<dbReference type="OrthoDB" id="544617at2759"/>
<accession>A0A836BP98</accession>
<sequence>MSEVLHYSRAGIQGPLLAAGPAVHPVLVPAGPAFPAWVPASPNPHLGFVLDPGIRHKQAVAFEGAAAAAEAAEADNPLAHARRRPGDKPLDAASPYHKAAAQRAAEGAIRPWDPAAGLGERQGAPLLKLEGANAGPGAFARPDAPSLYAAPTEAAANAHAAAAGRVGKAGQGQGSALGAYSVRQAAPARELWPVGSEGPPKYCTACRGPHDHARAADPLWQPYHPGIRLTNLNLLETKFQRALFKGLLACSLSDAYWEPVRWRTQPQVMAQDQFTQQLSLALDGIREGHEPHRYLATQAVRGLLGRPGPSTGAWVAAAAPALVGPLKLCLNTMQPALVGGCLLVLIRLFRLHPAAAAALSPYFRHLLPPIAVFRTHTELMELPSPVCVPPAGPFSGRGPTPDTGGRACRVCGAPLDAAYDADKARADAMEEFYRNPAALEGRDLEAALPPGNVRRLPRRAVGRYTLAGLIEELLGLMAAAGGSVGRRIIRSYVPTFTYYTPQDAPPCITVEEQWEAAEAYRSGGGGGGGARQQRRPQSAPRAGGGGGGRAAGAAAGARPSTASPAGGGARRAARKVTWTPDGGGTGGTAGGTGAVRRTQPAWNASAPLDEQALAHWDGIEFTAEPYGKSATHVRQSYDAGAARGEGGGGGAGGEGPKLRVLTPVPVFDSPHDPLYRMLAEDWDGAAETRRQAATFAHAGPEATRKGGAPRGGAGGAGGTGLAGGRGNVNAAVAYKASPSGVRRGF</sequence>
<name>A0A836BP98_9CHLO</name>
<evidence type="ECO:0000313" key="2">
    <source>
        <dbReference type="EMBL" id="KAG2484106.1"/>
    </source>
</evidence>
<feature type="region of interest" description="Disordered" evidence="1">
    <location>
        <begin position="73"/>
        <end position="92"/>
    </location>
</feature>
<dbReference type="GO" id="GO:0030544">
    <property type="term" value="F:Hsp70 protein binding"/>
    <property type="evidence" value="ECO:0007669"/>
    <property type="project" value="TreeGrafter"/>
</dbReference>
<dbReference type="PANTHER" id="PTHR21207:SF2">
    <property type="entry name" value="PARKIN COREGULATED GENE PROTEIN"/>
    <property type="match status" value="1"/>
</dbReference>
<feature type="region of interest" description="Disordered" evidence="1">
    <location>
        <begin position="696"/>
        <end position="724"/>
    </location>
</feature>
<gene>
    <name evidence="2" type="ORF">HYH03_017058</name>
</gene>
<reference evidence="2" key="1">
    <citation type="journal article" date="2020" name="bioRxiv">
        <title>Comparative genomics of Chlamydomonas.</title>
        <authorList>
            <person name="Craig R.J."/>
            <person name="Hasan A.R."/>
            <person name="Ness R.W."/>
            <person name="Keightley P.D."/>
        </authorList>
    </citation>
    <scope>NUCLEOTIDE SEQUENCE</scope>
    <source>
        <strain evidence="2">CCAP 11/70</strain>
    </source>
</reference>
<feature type="compositionally biased region" description="Gly residues" evidence="1">
    <location>
        <begin position="708"/>
        <end position="724"/>
    </location>
</feature>
<keyword evidence="3" id="KW-1185">Reference proteome</keyword>
<evidence type="ECO:0000256" key="1">
    <source>
        <dbReference type="SAM" id="MobiDB-lite"/>
    </source>
</evidence>
<feature type="compositionally biased region" description="Low complexity" evidence="1">
    <location>
        <begin position="551"/>
        <end position="564"/>
    </location>
</feature>
<dbReference type="AlphaFoldDB" id="A0A836BP98"/>
<protein>
    <submittedName>
        <fullName evidence="2">Uncharacterized protein</fullName>
    </submittedName>
</protein>
<dbReference type="GO" id="GO:0051879">
    <property type="term" value="F:Hsp90 protein binding"/>
    <property type="evidence" value="ECO:0007669"/>
    <property type="project" value="TreeGrafter"/>
</dbReference>
<dbReference type="Proteomes" id="UP000612055">
    <property type="component" value="Unassembled WGS sequence"/>
</dbReference>
<organism evidence="2 3">
    <name type="scientific">Edaphochlamys debaryana</name>
    <dbReference type="NCBI Taxonomy" id="47281"/>
    <lineage>
        <taxon>Eukaryota</taxon>
        <taxon>Viridiplantae</taxon>
        <taxon>Chlorophyta</taxon>
        <taxon>core chlorophytes</taxon>
        <taxon>Chlorophyceae</taxon>
        <taxon>CS clade</taxon>
        <taxon>Chlamydomonadales</taxon>
        <taxon>Chlamydomonadales incertae sedis</taxon>
        <taxon>Edaphochlamys</taxon>
    </lineage>
</organism>
<evidence type="ECO:0000313" key="3">
    <source>
        <dbReference type="Proteomes" id="UP000612055"/>
    </source>
</evidence>
<dbReference type="PANTHER" id="PTHR21207">
    <property type="entry name" value="PARKIN COREGULATED GENE PROTEIN PARK2 COREGULATED"/>
    <property type="match status" value="1"/>
</dbReference>
<feature type="region of interest" description="Disordered" evidence="1">
    <location>
        <begin position="520"/>
        <end position="595"/>
    </location>
</feature>
<feature type="compositionally biased region" description="Gly residues" evidence="1">
    <location>
        <begin position="581"/>
        <end position="593"/>
    </location>
</feature>
<dbReference type="EMBL" id="JAEHOE010000157">
    <property type="protein sequence ID" value="KAG2484106.1"/>
    <property type="molecule type" value="Genomic_DNA"/>
</dbReference>
<dbReference type="InterPro" id="IPR019399">
    <property type="entry name" value="Parkin_co-regulated_protein"/>
</dbReference>
<dbReference type="Pfam" id="PF10274">
    <property type="entry name" value="ParcG"/>
    <property type="match status" value="1"/>
</dbReference>